<keyword evidence="2" id="KW-1185">Reference proteome</keyword>
<name>A0A1I1NI50_9ACTN</name>
<dbReference type="EMBL" id="FOLB01000017">
    <property type="protein sequence ID" value="SFC97311.1"/>
    <property type="molecule type" value="Genomic_DNA"/>
</dbReference>
<sequence length="208" mass="23248">MGWITDDGLHEGRLVPEFRDGRRGTGVMGGGVPLNQVIVKADDLAYRPRYATRPGAEVVGWRIVCDGAAADRGMHQATRDHWHSDLLPRVTFRQQEDLDEARLWASDAEVAVLEDREDVGELVRSLWQEQHVRPADALRILKEARVRAALANRDLERAVDSALHVGLNAHEIERASGFYPMVRHQRSLQVASLPRAPGFTAQRSGPQL</sequence>
<proteinExistence type="predicted"/>
<accession>A0A1I1NI50</accession>
<dbReference type="Proteomes" id="UP000198832">
    <property type="component" value="Unassembled WGS sequence"/>
</dbReference>
<dbReference type="AlphaFoldDB" id="A0A1I1NI50"/>
<dbReference type="RefSeq" id="WP_139230157.1">
    <property type="nucleotide sequence ID" value="NZ_FOLB01000017.1"/>
</dbReference>
<evidence type="ECO:0000313" key="2">
    <source>
        <dbReference type="Proteomes" id="UP000198832"/>
    </source>
</evidence>
<organism evidence="1 2">
    <name type="scientific">Nocardioides terrae</name>
    <dbReference type="NCBI Taxonomy" id="574651"/>
    <lineage>
        <taxon>Bacteria</taxon>
        <taxon>Bacillati</taxon>
        <taxon>Actinomycetota</taxon>
        <taxon>Actinomycetes</taxon>
        <taxon>Propionibacteriales</taxon>
        <taxon>Nocardioidaceae</taxon>
        <taxon>Nocardioides</taxon>
    </lineage>
</organism>
<reference evidence="1 2" key="1">
    <citation type="submission" date="2016-10" db="EMBL/GenBank/DDBJ databases">
        <authorList>
            <person name="de Groot N.N."/>
        </authorList>
    </citation>
    <scope>NUCLEOTIDE SEQUENCE [LARGE SCALE GENOMIC DNA]</scope>
    <source>
        <strain evidence="1 2">CGMCC 1.7056</strain>
    </source>
</reference>
<evidence type="ECO:0000313" key="1">
    <source>
        <dbReference type="EMBL" id="SFC97311.1"/>
    </source>
</evidence>
<gene>
    <name evidence="1" type="ORF">SAMN04487968_11737</name>
</gene>
<dbReference type="STRING" id="574651.SAMN04487968_11737"/>
<dbReference type="OrthoDB" id="3579809at2"/>
<protein>
    <submittedName>
        <fullName evidence="1">Uncharacterized protein</fullName>
    </submittedName>
</protein>